<accession>Q1W2K4</accession>
<protein>
    <recommendedName>
        <fullName evidence="3">chlorophyllase</fullName>
        <ecNumber evidence="3">3.1.1.14</ecNumber>
    </recommendedName>
</protein>
<name>Q1W2K4_9MAGN</name>
<dbReference type="AlphaFoldDB" id="Q1W2K4"/>
<reference evidence="8" key="2">
    <citation type="submission" date="2006-08" db="EMBL/GenBank/DDBJ databases">
        <title>Chlorophyllase in P. betle: its properties and molecular attributes.</title>
        <authorList>
            <person name="Gupta S."/>
            <person name="Gupta S.M."/>
            <person name="Kumar N."/>
            <person name="Sane A."/>
        </authorList>
    </citation>
    <scope>NUCLEOTIDE SEQUENCE</scope>
</reference>
<proteinExistence type="evidence at transcript level"/>
<dbReference type="Gene3D" id="3.40.50.1820">
    <property type="entry name" value="alpha/beta hydrolase"/>
    <property type="match status" value="1"/>
</dbReference>
<dbReference type="PANTHER" id="PTHR33428:SF10">
    <property type="entry name" value="CHLOROPHYLLASE-1"/>
    <property type="match status" value="1"/>
</dbReference>
<evidence type="ECO:0000256" key="1">
    <source>
        <dbReference type="ARBA" id="ARBA00005212"/>
    </source>
</evidence>
<evidence type="ECO:0000313" key="8">
    <source>
        <dbReference type="EMBL" id="ABI96085.1"/>
    </source>
</evidence>
<dbReference type="PIRSF" id="PIRSF038128">
    <property type="entry name" value="Chlorophyllase_chloroplast"/>
    <property type="match status" value="1"/>
</dbReference>
<dbReference type="InterPro" id="IPR017395">
    <property type="entry name" value="Chlorophyllase-like"/>
</dbReference>
<reference evidence="7" key="1">
    <citation type="submission" date="2006-03" db="EMBL/GenBank/DDBJ databases">
        <title>Chlorophyllase gene sequnence from Piper betle (Khasi shillong).</title>
        <authorList>
            <person name="Gupta S."/>
            <person name="Gupta S.M."/>
            <person name="Sane A.P."/>
            <person name="Kumar N."/>
        </authorList>
    </citation>
    <scope>NUCLEOTIDE SEQUENCE</scope>
</reference>
<evidence type="ECO:0000256" key="2">
    <source>
        <dbReference type="ARBA" id="ARBA00010701"/>
    </source>
</evidence>
<dbReference type="GO" id="GO:0047746">
    <property type="term" value="F:chlorophyllase activity"/>
    <property type="evidence" value="ECO:0007669"/>
    <property type="project" value="UniProtKB-EC"/>
</dbReference>
<keyword evidence="5" id="KW-0881">Chlorophyll catabolism</keyword>
<dbReference type="Pfam" id="PF07224">
    <property type="entry name" value="Chlorophyllase"/>
    <property type="match status" value="1"/>
</dbReference>
<dbReference type="ESTHER" id="9magn-q1w2k4">
    <property type="family name" value="Chlorophyllase_Plant"/>
</dbReference>
<comment type="pathway">
    <text evidence="1">Porphyrin-containing compound metabolism; chlorophyll degradation.</text>
</comment>
<evidence type="ECO:0000256" key="3">
    <source>
        <dbReference type="ARBA" id="ARBA00013226"/>
    </source>
</evidence>
<dbReference type="UniPathway" id="UPA00674"/>
<comment type="similarity">
    <text evidence="2">Belongs to the AB hydrolase superfamily. Lipase family.</text>
</comment>
<dbReference type="PANTHER" id="PTHR33428">
    <property type="entry name" value="CHLOROPHYLLASE-2, CHLOROPLASTIC"/>
    <property type="match status" value="1"/>
</dbReference>
<dbReference type="EMBL" id="DQ444457">
    <property type="protein sequence ID" value="ABE01079.1"/>
    <property type="molecule type" value="Genomic_DNA"/>
</dbReference>
<evidence type="ECO:0000313" key="7">
    <source>
        <dbReference type="EMBL" id="ABE01079.1"/>
    </source>
</evidence>
<feature type="active site" description="Charge relay system" evidence="6">
    <location>
        <position position="231"/>
    </location>
</feature>
<feature type="active site" description="Nucleophile" evidence="6">
    <location>
        <position position="121"/>
    </location>
</feature>
<dbReference type="SUPFAM" id="SSF53474">
    <property type="entry name" value="alpha/beta-Hydrolases"/>
    <property type="match status" value="1"/>
</dbReference>
<keyword evidence="4 8" id="KW-0378">Hydrolase</keyword>
<dbReference type="GO" id="GO:0015996">
    <property type="term" value="P:chlorophyll catabolic process"/>
    <property type="evidence" value="ECO:0007669"/>
    <property type="project" value="UniProtKB-UniPathway"/>
</dbReference>
<evidence type="ECO:0000256" key="4">
    <source>
        <dbReference type="ARBA" id="ARBA00022801"/>
    </source>
</evidence>
<dbReference type="EMBL" id="DQ911625">
    <property type="protein sequence ID" value="ABI96085.1"/>
    <property type="molecule type" value="mRNA"/>
</dbReference>
<evidence type="ECO:0000256" key="5">
    <source>
        <dbReference type="ARBA" id="ARBA00022817"/>
    </source>
</evidence>
<dbReference type="EC" id="3.1.1.14" evidence="3"/>
<dbReference type="InterPro" id="IPR048264">
    <property type="entry name" value="Chlorophyllase"/>
</dbReference>
<evidence type="ECO:0000256" key="6">
    <source>
        <dbReference type="PIRSR" id="PIRSR038128-50"/>
    </source>
</evidence>
<organism evidence="7">
    <name type="scientific">Piper betle</name>
    <dbReference type="NCBI Taxonomy" id="13217"/>
    <lineage>
        <taxon>Eukaryota</taxon>
        <taxon>Viridiplantae</taxon>
        <taxon>Streptophyta</taxon>
        <taxon>Embryophyta</taxon>
        <taxon>Tracheophyta</taxon>
        <taxon>Spermatophyta</taxon>
        <taxon>Magnoliopsida</taxon>
        <taxon>Magnoliidae</taxon>
        <taxon>Piperales</taxon>
        <taxon>Piperaceae</taxon>
        <taxon>Piper</taxon>
    </lineage>
</organism>
<feature type="active site" description="Charge relay system" evidence="6">
    <location>
        <position position="150"/>
    </location>
</feature>
<dbReference type="InterPro" id="IPR029058">
    <property type="entry name" value="AB_hydrolase_fold"/>
</dbReference>
<sequence length="306" mass="32994">MAASSVFEMGKLEVHVKSVNQSNSSSPPKSLLISYPSQKGDYGVVLFLHGFLISNSFYKELISHISSHGYIVVAPRIIYPCLQDEINSAAQVANWLPEGLQAALPPNVQPNTSKLTLAGHSRGGKAAFCMLLGLAGSPLTVQFSGLIGVDPVAGFQIPGINYKMEIPPKIITNNSKPFDINVPTLIIGTELGEEAKGCLAPPYAPAGLNYEQFYEKSKEPSYQFVAKGYGHVDMLDDISKNDLMGKLTYCVCKNGKEREPMRRTAGGLMVAFLKAFSDGQRDDLDAILNDPELAPIQLDAGAKLSS</sequence>